<feature type="compositionally biased region" description="Basic and acidic residues" evidence="11">
    <location>
        <begin position="238"/>
        <end position="251"/>
    </location>
</feature>
<dbReference type="EMBL" id="PSQE01000006">
    <property type="protein sequence ID" value="RHN50415.1"/>
    <property type="molecule type" value="Genomic_DNA"/>
</dbReference>
<accession>A0A072U7K4</accession>
<dbReference type="Proteomes" id="UP000265566">
    <property type="component" value="Chromosome 6"/>
</dbReference>
<dbReference type="InterPro" id="IPR018866">
    <property type="entry name" value="Znf-4CXXC_R1"/>
</dbReference>
<feature type="region of interest" description="Disordered" evidence="11">
    <location>
        <begin position="209"/>
        <end position="251"/>
    </location>
</feature>
<protein>
    <submittedName>
        <fullName evidence="14">Putative transcription factor &amp; chromatin remodeling DDT family</fullName>
    </submittedName>
    <submittedName>
        <fullName evidence="13">Zinc-finger of monoamine-oxidase A repressor R1</fullName>
    </submittedName>
</protein>
<dbReference type="Proteomes" id="UP000002051">
    <property type="component" value="Chromosome 6"/>
</dbReference>
<dbReference type="PROSITE" id="PS50827">
    <property type="entry name" value="DDT"/>
    <property type="match status" value="1"/>
</dbReference>
<proteinExistence type="predicted"/>
<keyword evidence="9" id="KW-0539">Nucleus</keyword>
<keyword evidence="7" id="KW-0805">Transcription regulation</keyword>
<dbReference type="GO" id="GO:0006355">
    <property type="term" value="P:regulation of DNA-templated transcription"/>
    <property type="evidence" value="ECO:0007669"/>
    <property type="project" value="InterPro"/>
</dbReference>
<evidence type="ECO:0000256" key="3">
    <source>
        <dbReference type="ARBA" id="ARBA00022490"/>
    </source>
</evidence>
<keyword evidence="10" id="KW-0175">Coiled coil</keyword>
<dbReference type="Pfam" id="PF10497">
    <property type="entry name" value="zf-4CXXC_R1"/>
    <property type="match status" value="1"/>
</dbReference>
<evidence type="ECO:0000256" key="9">
    <source>
        <dbReference type="ARBA" id="ARBA00023242"/>
    </source>
</evidence>
<reference evidence="15" key="3">
    <citation type="submission" date="2015-04" db="UniProtKB">
        <authorList>
            <consortium name="EnsemblPlants"/>
        </authorList>
    </citation>
    <scope>IDENTIFICATION</scope>
    <source>
        <strain evidence="15">cv. Jemalong A17</strain>
    </source>
</reference>
<evidence type="ECO:0000256" key="2">
    <source>
        <dbReference type="ARBA" id="ARBA00004496"/>
    </source>
</evidence>
<keyword evidence="5" id="KW-0597">Phosphoprotein</keyword>
<gene>
    <name evidence="15" type="primary">25495611</name>
    <name evidence="13" type="ordered locus">MTR_6g017265</name>
    <name evidence="14" type="ORF">MtrunA17_Chr6g0457161</name>
</gene>
<evidence type="ECO:0000313" key="14">
    <source>
        <dbReference type="EMBL" id="RHN50415.1"/>
    </source>
</evidence>
<evidence type="ECO:0000256" key="6">
    <source>
        <dbReference type="ARBA" id="ARBA00022843"/>
    </source>
</evidence>
<dbReference type="Pfam" id="PF02791">
    <property type="entry name" value="DDT"/>
    <property type="match status" value="1"/>
</dbReference>
<dbReference type="InterPro" id="IPR018501">
    <property type="entry name" value="DDT_dom"/>
</dbReference>
<keyword evidence="13" id="KW-0862">Zinc</keyword>
<dbReference type="PANTHER" id="PTHR31169">
    <property type="entry name" value="OS05G0300700 PROTEIN"/>
    <property type="match status" value="1"/>
</dbReference>
<dbReference type="GO" id="GO:0008270">
    <property type="term" value="F:zinc ion binding"/>
    <property type="evidence" value="ECO:0007669"/>
    <property type="project" value="UniProtKB-KW"/>
</dbReference>
<reference evidence="14" key="4">
    <citation type="journal article" date="2018" name="Nat. Plants">
        <title>Whole-genome landscape of Medicago truncatula symbiotic genes.</title>
        <authorList>
            <person name="Pecrix Y."/>
            <person name="Gamas P."/>
            <person name="Carrere S."/>
        </authorList>
    </citation>
    <scope>NUCLEOTIDE SEQUENCE</scope>
    <source>
        <tissue evidence="14">Leaves</tissue>
    </source>
</reference>
<feature type="domain" description="DDT" evidence="12">
    <location>
        <begin position="336"/>
        <end position="401"/>
    </location>
</feature>
<evidence type="ECO:0000313" key="15">
    <source>
        <dbReference type="EnsemblPlants" id="KEH25331"/>
    </source>
</evidence>
<dbReference type="KEGG" id="mtr:25495611"/>
<dbReference type="OrthoDB" id="1411616at2759"/>
<dbReference type="EnsemblPlants" id="KEH25331">
    <property type="protein sequence ID" value="KEH25331"/>
    <property type="gene ID" value="MTR_6g017265"/>
</dbReference>
<evidence type="ECO:0000256" key="1">
    <source>
        <dbReference type="ARBA" id="ARBA00004123"/>
    </source>
</evidence>
<organism evidence="13 16">
    <name type="scientific">Medicago truncatula</name>
    <name type="common">Barrel medic</name>
    <name type="synonym">Medicago tribuloides</name>
    <dbReference type="NCBI Taxonomy" id="3880"/>
    <lineage>
        <taxon>Eukaryota</taxon>
        <taxon>Viridiplantae</taxon>
        <taxon>Streptophyta</taxon>
        <taxon>Embryophyta</taxon>
        <taxon>Tracheophyta</taxon>
        <taxon>Spermatophyta</taxon>
        <taxon>Magnoliopsida</taxon>
        <taxon>eudicotyledons</taxon>
        <taxon>Gunneridae</taxon>
        <taxon>Pentapetalae</taxon>
        <taxon>rosids</taxon>
        <taxon>fabids</taxon>
        <taxon>Fabales</taxon>
        <taxon>Fabaceae</taxon>
        <taxon>Papilionoideae</taxon>
        <taxon>50 kb inversion clade</taxon>
        <taxon>NPAAA clade</taxon>
        <taxon>Hologalegina</taxon>
        <taxon>IRL clade</taxon>
        <taxon>Trifolieae</taxon>
        <taxon>Medicago</taxon>
    </lineage>
</organism>
<dbReference type="AlphaFoldDB" id="A0A072U7K4"/>
<evidence type="ECO:0000256" key="5">
    <source>
        <dbReference type="ARBA" id="ARBA00022553"/>
    </source>
</evidence>
<dbReference type="InterPro" id="IPR040221">
    <property type="entry name" value="CDCA7/CDA7L"/>
</dbReference>
<name>A0A072U7K4_MEDTR</name>
<dbReference type="Gramene" id="rna34697">
    <property type="protein sequence ID" value="RHN50415.1"/>
    <property type="gene ID" value="gene34697"/>
</dbReference>
<feature type="coiled-coil region" evidence="10">
    <location>
        <begin position="478"/>
        <end position="512"/>
    </location>
</feature>
<dbReference type="SMART" id="SM00571">
    <property type="entry name" value="DDT"/>
    <property type="match status" value="1"/>
</dbReference>
<evidence type="ECO:0000256" key="4">
    <source>
        <dbReference type="ARBA" id="ARBA00022499"/>
    </source>
</evidence>
<reference evidence="13 16" key="2">
    <citation type="journal article" date="2014" name="BMC Genomics">
        <title>An improved genome release (version Mt4.0) for the model legume Medicago truncatula.</title>
        <authorList>
            <person name="Tang H."/>
            <person name="Krishnakumar V."/>
            <person name="Bidwell S."/>
            <person name="Rosen B."/>
            <person name="Chan A."/>
            <person name="Zhou S."/>
            <person name="Gentzbittel L."/>
            <person name="Childs K.L."/>
            <person name="Yandell M."/>
            <person name="Gundlach H."/>
            <person name="Mayer K.F."/>
            <person name="Schwartz D.C."/>
            <person name="Town C.D."/>
        </authorList>
    </citation>
    <scope>GENOME REANNOTATION</scope>
    <source>
        <strain evidence="13">A17</strain>
        <strain evidence="15 16">cv. Jemalong A17</strain>
    </source>
</reference>
<evidence type="ECO:0000313" key="13">
    <source>
        <dbReference type="EMBL" id="KEH25331.1"/>
    </source>
</evidence>
<dbReference type="HOGENOM" id="CLU_011253_4_0_1"/>
<evidence type="ECO:0000256" key="8">
    <source>
        <dbReference type="ARBA" id="ARBA00023163"/>
    </source>
</evidence>
<dbReference type="GO" id="GO:0005737">
    <property type="term" value="C:cytoplasm"/>
    <property type="evidence" value="ECO:0007669"/>
    <property type="project" value="UniProtKB-SubCell"/>
</dbReference>
<keyword evidence="6" id="KW-0832">Ubl conjugation</keyword>
<keyword evidence="4" id="KW-1017">Isopeptide bond</keyword>
<evidence type="ECO:0000313" key="16">
    <source>
        <dbReference type="Proteomes" id="UP000002051"/>
    </source>
</evidence>
<dbReference type="EMBL" id="CM001222">
    <property type="protein sequence ID" value="KEH25331.1"/>
    <property type="molecule type" value="Genomic_DNA"/>
</dbReference>
<evidence type="ECO:0000259" key="12">
    <source>
        <dbReference type="PROSITE" id="PS50827"/>
    </source>
</evidence>
<keyword evidence="8" id="KW-0804">Transcription</keyword>
<evidence type="ECO:0000256" key="11">
    <source>
        <dbReference type="SAM" id="MobiDB-lite"/>
    </source>
</evidence>
<reference evidence="13 16" key="1">
    <citation type="journal article" date="2011" name="Nature">
        <title>The Medicago genome provides insight into the evolution of rhizobial symbioses.</title>
        <authorList>
            <person name="Young N.D."/>
            <person name="Debelle F."/>
            <person name="Oldroyd G.E."/>
            <person name="Geurts R."/>
            <person name="Cannon S.B."/>
            <person name="Udvardi M.K."/>
            <person name="Benedito V.A."/>
            <person name="Mayer K.F."/>
            <person name="Gouzy J."/>
            <person name="Schoof H."/>
            <person name="Van de Peer Y."/>
            <person name="Proost S."/>
            <person name="Cook D.R."/>
            <person name="Meyers B.C."/>
            <person name="Spannagl M."/>
            <person name="Cheung F."/>
            <person name="De Mita S."/>
            <person name="Krishnakumar V."/>
            <person name="Gundlach H."/>
            <person name="Zhou S."/>
            <person name="Mudge J."/>
            <person name="Bharti A.K."/>
            <person name="Murray J.D."/>
            <person name="Naoumkina M.A."/>
            <person name="Rosen B."/>
            <person name="Silverstein K.A."/>
            <person name="Tang H."/>
            <person name="Rombauts S."/>
            <person name="Zhao P.X."/>
            <person name="Zhou P."/>
            <person name="Barbe V."/>
            <person name="Bardou P."/>
            <person name="Bechner M."/>
            <person name="Bellec A."/>
            <person name="Berger A."/>
            <person name="Berges H."/>
            <person name="Bidwell S."/>
            <person name="Bisseling T."/>
            <person name="Choisne N."/>
            <person name="Couloux A."/>
            <person name="Denny R."/>
            <person name="Deshpande S."/>
            <person name="Dai X."/>
            <person name="Doyle J.J."/>
            <person name="Dudez A.M."/>
            <person name="Farmer A.D."/>
            <person name="Fouteau S."/>
            <person name="Franken C."/>
            <person name="Gibelin C."/>
            <person name="Gish J."/>
            <person name="Goldstein S."/>
            <person name="Gonzalez A.J."/>
            <person name="Green P.J."/>
            <person name="Hallab A."/>
            <person name="Hartog M."/>
            <person name="Hua A."/>
            <person name="Humphray S.J."/>
            <person name="Jeong D.H."/>
            <person name="Jing Y."/>
            <person name="Jocker A."/>
            <person name="Kenton S.M."/>
            <person name="Kim D.J."/>
            <person name="Klee K."/>
            <person name="Lai H."/>
            <person name="Lang C."/>
            <person name="Lin S."/>
            <person name="Macmil S.L."/>
            <person name="Magdelenat G."/>
            <person name="Matthews L."/>
            <person name="McCorrison J."/>
            <person name="Monaghan E.L."/>
            <person name="Mun J.H."/>
            <person name="Najar F.Z."/>
            <person name="Nicholson C."/>
            <person name="Noirot C."/>
            <person name="O'Bleness M."/>
            <person name="Paule C.R."/>
            <person name="Poulain J."/>
            <person name="Prion F."/>
            <person name="Qin B."/>
            <person name="Qu C."/>
            <person name="Retzel E.F."/>
            <person name="Riddle C."/>
            <person name="Sallet E."/>
            <person name="Samain S."/>
            <person name="Samson N."/>
            <person name="Sanders I."/>
            <person name="Saurat O."/>
            <person name="Scarpelli C."/>
            <person name="Schiex T."/>
            <person name="Segurens B."/>
            <person name="Severin A.J."/>
            <person name="Sherrier D.J."/>
            <person name="Shi R."/>
            <person name="Sims S."/>
            <person name="Singer S.R."/>
            <person name="Sinharoy S."/>
            <person name="Sterck L."/>
            <person name="Viollet A."/>
            <person name="Wang B.B."/>
            <person name="Wang K."/>
            <person name="Wang M."/>
            <person name="Wang X."/>
            <person name="Warfsmann J."/>
            <person name="Weissenbach J."/>
            <person name="White D.D."/>
            <person name="White J.D."/>
            <person name="Wiley G.B."/>
            <person name="Wincker P."/>
            <person name="Xing Y."/>
            <person name="Yang L."/>
            <person name="Yao Z."/>
            <person name="Ying F."/>
            <person name="Zhai J."/>
            <person name="Zhou L."/>
            <person name="Zuber A."/>
            <person name="Denarie J."/>
            <person name="Dixon R.A."/>
            <person name="May G.D."/>
            <person name="Schwartz D.C."/>
            <person name="Rogers J."/>
            <person name="Quetier F."/>
            <person name="Town C.D."/>
            <person name="Roe B.A."/>
        </authorList>
    </citation>
    <scope>NUCLEOTIDE SEQUENCE [LARGE SCALE GENOMIC DNA]</scope>
    <source>
        <strain evidence="13">A17</strain>
        <strain evidence="15 16">cv. Jemalong A17</strain>
    </source>
</reference>
<keyword evidence="13" id="KW-0479">Metal-binding</keyword>
<sequence>MEIDSSSSLLKLKESEVVVVVVDANGKQQVSRRNNSRGVRVIGNRIYDSENGKSCHQCRQKTMDFSAACKNPRGGKPCVIRFCHKCLLNRYGEKAEEVDLLNDWNCPKCKGICNCSRCMKNRGHQPTGILVHSAKASGYNSVSAMLAKKASEGLESNNIVVLPSKEANLEKELVVDLSWEPEKENSLCENIGLKVEDEKTKKMKREKLKEISNGNNVDNARENKKLKRPKLSNGVSDGDVKRNADAEMETKVEQSHGMIHCQMDAPKACSANDDSFIPNLMHGRICQGTVVIADGENAGAKSQTNAIALNAEKIKEEIPLPLGTEMTKILDLEFAPEDVGNALQFLEFCRVFGKPLDLKKGEAGAILRALLRKQNLRRGQNALVVEFQIKLLTLIVSDSDNESSSLTAGNGKNSWLKVLEDLITESGAALKDFPADWLNKGISGYNDLDLPKKLILLNFICDEALGTMKLRSYIDDQNAILAEEMKAAKSKVAEAKEKEKSLKQKLQDEMAKAAISNGTNLSISEYDALVSKIKIEAAKAHSELLEAKGTIPKRNQCCDAVRIEPEYLDNSGNAFWKLKSYNGEYAFLLQDVKIHDEDVVEVDEKWFVYGAEQKDEVTKYISSRRDWLPKLTSV</sequence>
<dbReference type="GO" id="GO:0005634">
    <property type="term" value="C:nucleus"/>
    <property type="evidence" value="ECO:0000318"/>
    <property type="project" value="GO_Central"/>
</dbReference>
<keyword evidence="16" id="KW-1185">Reference proteome</keyword>
<keyword evidence="13" id="KW-0863">Zinc-finger</keyword>
<dbReference type="PANTHER" id="PTHR31169:SF8">
    <property type="entry name" value="ZINC-FINGER DOMAIN OF MONOAMINE-OXIDASE A REPRESSOR R1 PROTEIN"/>
    <property type="match status" value="1"/>
</dbReference>
<evidence type="ECO:0000256" key="7">
    <source>
        <dbReference type="ARBA" id="ARBA00023015"/>
    </source>
</evidence>
<evidence type="ECO:0000256" key="10">
    <source>
        <dbReference type="SAM" id="Coils"/>
    </source>
</evidence>
<keyword evidence="3" id="KW-0963">Cytoplasm</keyword>
<comment type="subcellular location">
    <subcellularLocation>
        <location evidence="2">Cytoplasm</location>
    </subcellularLocation>
    <subcellularLocation>
        <location evidence="1">Nucleus</location>
    </subcellularLocation>
</comment>